<evidence type="ECO:0000259" key="1">
    <source>
        <dbReference type="Pfam" id="PF08291"/>
    </source>
</evidence>
<organism evidence="2">
    <name type="scientific">uncultured prokaryote</name>
    <dbReference type="NCBI Taxonomy" id="198431"/>
    <lineage>
        <taxon>unclassified sequences</taxon>
        <taxon>environmental samples</taxon>
    </lineage>
</organism>
<dbReference type="InterPro" id="IPR009045">
    <property type="entry name" value="Zn_M74/Hedgehog-like"/>
</dbReference>
<dbReference type="EMBL" id="LN853964">
    <property type="protein sequence ID" value="CRY97199.1"/>
    <property type="molecule type" value="Genomic_DNA"/>
</dbReference>
<dbReference type="SUPFAM" id="SSF55166">
    <property type="entry name" value="Hedgehog/DD-peptidase"/>
    <property type="match status" value="1"/>
</dbReference>
<reference evidence="2" key="2">
    <citation type="submission" date="2015-07" db="EMBL/GenBank/DDBJ databases">
        <title>Plasmids, circular viruses and viroids from rat gut.</title>
        <authorList>
            <person name="Jorgensen T.J."/>
            <person name="Hansen M.A."/>
            <person name="Xu Z."/>
            <person name="Tabak M.A."/>
            <person name="Sorensen S.J."/>
            <person name="Hansen L.H."/>
        </authorList>
    </citation>
    <scope>NUCLEOTIDE SEQUENCE</scope>
    <source>
        <strain evidence="2">RGFK1415</strain>
    </source>
</reference>
<reference evidence="2" key="1">
    <citation type="submission" date="2015-06" db="EMBL/GenBank/DDBJ databases">
        <authorList>
            <person name="Joergensen T."/>
        </authorList>
    </citation>
    <scope>NUCLEOTIDE SEQUENCE</scope>
    <source>
        <strain evidence="2">RGFK1415</strain>
    </source>
</reference>
<protein>
    <recommendedName>
        <fullName evidence="1">Peptidase M15A C-terminal domain-containing protein</fullName>
    </recommendedName>
</protein>
<name>A0A0H5Q6Z2_9ZZZZ</name>
<dbReference type="Pfam" id="PF08291">
    <property type="entry name" value="Peptidase_M15_3"/>
    <property type="match status" value="1"/>
</dbReference>
<dbReference type="AlphaFoldDB" id="A0A0H5Q6Z2"/>
<accession>A0A0H5Q6Z2</accession>
<evidence type="ECO:0000313" key="2">
    <source>
        <dbReference type="EMBL" id="CRY97199.1"/>
    </source>
</evidence>
<dbReference type="Gene3D" id="3.30.1380.10">
    <property type="match status" value="1"/>
</dbReference>
<proteinExistence type="predicted"/>
<sequence length="103" mass="11427">MAMKAYDISARWGLTPHTALHAAWLLDRLPDLRITSGRRTPRRNRDVGGSPTSWHLYGRGVDFGGPRASERAAVGVAWEQRVSKGCTGPEEVLLEADHVHIAW</sequence>
<feature type="domain" description="Peptidase M15A C-terminal" evidence="1">
    <location>
        <begin position="31"/>
        <end position="101"/>
    </location>
</feature>
<dbReference type="InterPro" id="IPR013230">
    <property type="entry name" value="Peptidase_M15A_C"/>
</dbReference>